<sequence>MLRCKNSCIENIYSLTGELSGRINRLEIKVSKALKETYGCDGSSSRQNNERHTAGMCGSTILHVFRAMTRTSCTHQDPE</sequence>
<dbReference type="STRING" id="1174501.SAMN05216192_10425"/>
<evidence type="ECO:0000313" key="1">
    <source>
        <dbReference type="EMBL" id="SDI24327.1"/>
    </source>
</evidence>
<proteinExistence type="predicted"/>
<name>A0A1G8J028_9BACL</name>
<evidence type="ECO:0000313" key="2">
    <source>
        <dbReference type="Proteomes" id="UP000199050"/>
    </source>
</evidence>
<protein>
    <submittedName>
        <fullName evidence="1">Histidine triad (HIT) family protein</fullName>
    </submittedName>
</protein>
<dbReference type="AlphaFoldDB" id="A0A1G8J028"/>
<accession>A0A1G8J028</accession>
<dbReference type="Proteomes" id="UP000199050">
    <property type="component" value="Unassembled WGS sequence"/>
</dbReference>
<keyword evidence="2" id="KW-1185">Reference proteome</keyword>
<dbReference type="EMBL" id="FNDX01000004">
    <property type="protein sequence ID" value="SDI24327.1"/>
    <property type="molecule type" value="Genomic_DNA"/>
</dbReference>
<reference evidence="2" key="1">
    <citation type="submission" date="2016-10" db="EMBL/GenBank/DDBJ databases">
        <authorList>
            <person name="Varghese N."/>
            <person name="Submissions S."/>
        </authorList>
    </citation>
    <scope>NUCLEOTIDE SEQUENCE [LARGE SCALE GENOMIC DNA]</scope>
    <source>
        <strain evidence="2">CGMCC 1.11012</strain>
    </source>
</reference>
<gene>
    <name evidence="1" type="ORF">SAMN05216192_10425</name>
</gene>
<organism evidence="1 2">
    <name type="scientific">Paenibacillus typhae</name>
    <dbReference type="NCBI Taxonomy" id="1174501"/>
    <lineage>
        <taxon>Bacteria</taxon>
        <taxon>Bacillati</taxon>
        <taxon>Bacillota</taxon>
        <taxon>Bacilli</taxon>
        <taxon>Bacillales</taxon>
        <taxon>Paenibacillaceae</taxon>
        <taxon>Paenibacillus</taxon>
    </lineage>
</organism>